<protein>
    <submittedName>
        <fullName evidence="2">Uncharacterized protein</fullName>
    </submittedName>
</protein>
<evidence type="ECO:0000313" key="2">
    <source>
        <dbReference type="EMBL" id="VDH94772.1"/>
    </source>
</evidence>
<proteinExistence type="predicted"/>
<dbReference type="Proteomes" id="UP000596742">
    <property type="component" value="Unassembled WGS sequence"/>
</dbReference>
<keyword evidence="3" id="KW-1185">Reference proteome</keyword>
<sequence>MRTSSHKGHSFSDISDVVLEKKEAAQSALKQIQSKIDAISGVSDELRGKHLEKLHLDSKHVISDIKETFEDIQTFTMSKNDIKKTDVNDNESMERQRIELFLKSNDFIHDRYAQVLTALQTILCEKHDITFYQLYKDVEKDIACLDDIPKEPMLPRVPCLDKTMLYTEITEYMQSKTETRICKNCITQDKKLDETFEKNKQLQRDVDNITAKLKAESNEVKRLLISIKDMKTEYAKKQEENKSMSKEIQFLKESYQTQIPPGWKSMPQPARGVYVPPSRRYASTTSYSYQQDCMMCTECDVPDSSGAQFCQNCGSDLVPYRLNMQ</sequence>
<dbReference type="AlphaFoldDB" id="A0A8B6BTS4"/>
<evidence type="ECO:0000313" key="3">
    <source>
        <dbReference type="Proteomes" id="UP000596742"/>
    </source>
</evidence>
<keyword evidence="1" id="KW-0175">Coiled coil</keyword>
<comment type="caution">
    <text evidence="2">The sequence shown here is derived from an EMBL/GenBank/DDBJ whole genome shotgun (WGS) entry which is preliminary data.</text>
</comment>
<organism evidence="2 3">
    <name type="scientific">Mytilus galloprovincialis</name>
    <name type="common">Mediterranean mussel</name>
    <dbReference type="NCBI Taxonomy" id="29158"/>
    <lineage>
        <taxon>Eukaryota</taxon>
        <taxon>Metazoa</taxon>
        <taxon>Spiralia</taxon>
        <taxon>Lophotrochozoa</taxon>
        <taxon>Mollusca</taxon>
        <taxon>Bivalvia</taxon>
        <taxon>Autobranchia</taxon>
        <taxon>Pteriomorphia</taxon>
        <taxon>Mytilida</taxon>
        <taxon>Mytiloidea</taxon>
        <taxon>Mytilidae</taxon>
        <taxon>Mytilinae</taxon>
        <taxon>Mytilus</taxon>
    </lineage>
</organism>
<feature type="coiled-coil region" evidence="1">
    <location>
        <begin position="192"/>
        <end position="254"/>
    </location>
</feature>
<gene>
    <name evidence="2" type="ORF">MGAL_10B040288</name>
</gene>
<evidence type="ECO:0000256" key="1">
    <source>
        <dbReference type="SAM" id="Coils"/>
    </source>
</evidence>
<reference evidence="2" key="1">
    <citation type="submission" date="2018-11" db="EMBL/GenBank/DDBJ databases">
        <authorList>
            <person name="Alioto T."/>
            <person name="Alioto T."/>
        </authorList>
    </citation>
    <scope>NUCLEOTIDE SEQUENCE</scope>
</reference>
<dbReference type="OrthoDB" id="10344747at2759"/>
<name>A0A8B6BTS4_MYTGA</name>
<accession>A0A8B6BTS4</accession>
<dbReference type="EMBL" id="UYJE01000638">
    <property type="protein sequence ID" value="VDH94772.1"/>
    <property type="molecule type" value="Genomic_DNA"/>
</dbReference>